<keyword evidence="2" id="KW-0808">Transferase</keyword>
<sequence>MSTNTTSVWRKKLKELEIVVVIPTYNNGKTLAAVIEEVCRYADDIIVVNDGSTDDTANILEQYPAIRTITHPVNKGKGTALKHGLSQAKKEGFRYAITIDSDGQHFASDIPCFIEAIEKEPDTLLVGARNLASDNMPGKNTFANKFSNFWFRLETGLKLEDTQSGYRLYPLRKMNVQSCWYTAKYEFELEAIVFAAWGDVAVKNIPIHVYYPRKQNGYPISGRSGILPVSVC</sequence>
<dbReference type="EMBL" id="CP013020">
    <property type="protein sequence ID" value="ALK83358.1"/>
    <property type="molecule type" value="Genomic_DNA"/>
</dbReference>
<dbReference type="Pfam" id="PF00535">
    <property type="entry name" value="Glycos_transf_2"/>
    <property type="match status" value="1"/>
</dbReference>
<evidence type="ECO:0000313" key="2">
    <source>
        <dbReference type="EMBL" id="ALK83358.1"/>
    </source>
</evidence>
<gene>
    <name evidence="2" type="ORF">BvMPK_0740</name>
</gene>
<dbReference type="InterPro" id="IPR050256">
    <property type="entry name" value="Glycosyltransferase_2"/>
</dbReference>
<dbReference type="PANTHER" id="PTHR48090:SF7">
    <property type="entry name" value="RFBJ PROTEIN"/>
    <property type="match status" value="1"/>
</dbReference>
<dbReference type="PATRIC" id="fig|821.40.peg.859"/>
<evidence type="ECO:0000259" key="1">
    <source>
        <dbReference type="Pfam" id="PF00535"/>
    </source>
</evidence>
<reference evidence="3" key="1">
    <citation type="submission" date="2015-10" db="EMBL/GenBank/DDBJ databases">
        <title>Extensive mobilome-driven genome diversification in gut-associated Bacteroides vulgatus mpk.</title>
        <authorList>
            <person name="Beier S."/>
            <person name="Lange A."/>
            <person name="Huson D.H."/>
            <person name="Frick J.-S."/>
            <person name="Autenrieth I.B."/>
        </authorList>
    </citation>
    <scope>NUCLEOTIDE SEQUENCE [LARGE SCALE GENOMIC DNA]</scope>
    <source>
        <strain evidence="3">mpk</strain>
    </source>
</reference>
<dbReference type="InterPro" id="IPR029044">
    <property type="entry name" value="Nucleotide-diphossugar_trans"/>
</dbReference>
<reference evidence="2 3" key="2">
    <citation type="journal article" date="2016" name="Genome Biol. Evol.">
        <title>Extensive mobilome-driven genome diversification in mouse gut-associated Bacteroides vulgatus mpk.</title>
        <authorList>
            <person name="Lange A."/>
            <person name="Beier S."/>
            <person name="Steimle A."/>
            <person name="Autenrieth I.B."/>
            <person name="Huson D.H."/>
            <person name="Frick J.S."/>
        </authorList>
    </citation>
    <scope>NUCLEOTIDE SEQUENCE [LARGE SCALE GENOMIC DNA]</scope>
    <source>
        <strain evidence="3">mpk</strain>
    </source>
</reference>
<dbReference type="PANTHER" id="PTHR48090">
    <property type="entry name" value="UNDECAPRENYL-PHOSPHATE 4-DEOXY-4-FORMAMIDO-L-ARABINOSE TRANSFERASE-RELATED"/>
    <property type="match status" value="1"/>
</dbReference>
<protein>
    <submittedName>
        <fullName evidence="2">Glycosyl transferase, family 2</fullName>
    </submittedName>
</protein>
<proteinExistence type="predicted"/>
<evidence type="ECO:0000313" key="3">
    <source>
        <dbReference type="Proteomes" id="UP000061587"/>
    </source>
</evidence>
<dbReference type="AlphaFoldDB" id="A0A0P0LLA5"/>
<organism evidence="2 3">
    <name type="scientific">Phocaeicola vulgatus</name>
    <name type="common">Bacteroides vulgatus</name>
    <dbReference type="NCBI Taxonomy" id="821"/>
    <lineage>
        <taxon>Bacteria</taxon>
        <taxon>Pseudomonadati</taxon>
        <taxon>Bacteroidota</taxon>
        <taxon>Bacteroidia</taxon>
        <taxon>Bacteroidales</taxon>
        <taxon>Bacteroidaceae</taxon>
        <taxon>Phocaeicola</taxon>
    </lineage>
</organism>
<name>A0A0P0LLA5_PHOVU</name>
<dbReference type="Gene3D" id="3.90.550.10">
    <property type="entry name" value="Spore Coat Polysaccharide Biosynthesis Protein SpsA, Chain A"/>
    <property type="match status" value="1"/>
</dbReference>
<dbReference type="Proteomes" id="UP000061587">
    <property type="component" value="Chromosome"/>
</dbReference>
<accession>A0A0P0LLA5</accession>
<dbReference type="SUPFAM" id="SSF53448">
    <property type="entry name" value="Nucleotide-diphospho-sugar transferases"/>
    <property type="match status" value="1"/>
</dbReference>
<dbReference type="InterPro" id="IPR001173">
    <property type="entry name" value="Glyco_trans_2-like"/>
</dbReference>
<dbReference type="GO" id="GO:0016740">
    <property type="term" value="F:transferase activity"/>
    <property type="evidence" value="ECO:0007669"/>
    <property type="project" value="UniProtKB-KW"/>
</dbReference>
<dbReference type="CDD" id="cd04179">
    <property type="entry name" value="DPM_DPG-synthase_like"/>
    <property type="match status" value="1"/>
</dbReference>
<feature type="domain" description="Glycosyltransferase 2-like" evidence="1">
    <location>
        <begin position="20"/>
        <end position="139"/>
    </location>
</feature>